<feature type="domain" description="YqzN/YkzM" evidence="1">
    <location>
        <begin position="19"/>
        <end position="69"/>
    </location>
</feature>
<comment type="caution">
    <text evidence="2">The sequence shown here is derived from an EMBL/GenBank/DDBJ whole genome shotgun (WGS) entry which is preliminary data.</text>
</comment>
<proteinExistence type="predicted"/>
<reference evidence="3" key="1">
    <citation type="journal article" date="2019" name="Int. J. Syst. Evol. Microbiol.">
        <title>The Global Catalogue of Microorganisms (GCM) 10K type strain sequencing project: providing services to taxonomists for standard genome sequencing and annotation.</title>
        <authorList>
            <consortium name="The Broad Institute Genomics Platform"/>
            <consortium name="The Broad Institute Genome Sequencing Center for Infectious Disease"/>
            <person name="Wu L."/>
            <person name="Ma J."/>
        </authorList>
    </citation>
    <scope>NUCLEOTIDE SEQUENCE [LARGE SCALE GENOMIC DNA]</scope>
    <source>
        <strain evidence="3">CCUG 57263</strain>
    </source>
</reference>
<evidence type="ECO:0000259" key="1">
    <source>
        <dbReference type="Pfam" id="PF26160"/>
    </source>
</evidence>
<protein>
    <recommendedName>
        <fullName evidence="1">YqzN/YkzM domain-containing protein</fullName>
    </recommendedName>
</protein>
<dbReference type="Proteomes" id="UP001597120">
    <property type="component" value="Unassembled WGS sequence"/>
</dbReference>
<organism evidence="2 3">
    <name type="scientific">Paenibacillus residui</name>
    <dbReference type="NCBI Taxonomy" id="629724"/>
    <lineage>
        <taxon>Bacteria</taxon>
        <taxon>Bacillati</taxon>
        <taxon>Bacillota</taxon>
        <taxon>Bacilli</taxon>
        <taxon>Bacillales</taxon>
        <taxon>Paenibacillaceae</taxon>
        <taxon>Paenibacillus</taxon>
    </lineage>
</organism>
<evidence type="ECO:0000313" key="2">
    <source>
        <dbReference type="EMBL" id="MFD0868769.1"/>
    </source>
</evidence>
<name>A0ABW3D7P8_9BACL</name>
<gene>
    <name evidence="2" type="ORF">ACFQ03_06375</name>
</gene>
<dbReference type="EMBL" id="JBHTIU010000023">
    <property type="protein sequence ID" value="MFD0868769.1"/>
    <property type="molecule type" value="Genomic_DNA"/>
</dbReference>
<dbReference type="InterPro" id="IPR058869">
    <property type="entry name" value="YqzN_YkzM"/>
</dbReference>
<dbReference type="RefSeq" id="WP_379286883.1">
    <property type="nucleotide sequence ID" value="NZ_JBHTIU010000023.1"/>
</dbReference>
<dbReference type="Pfam" id="PF26160">
    <property type="entry name" value="YqzN_YkzM"/>
    <property type="match status" value="1"/>
</dbReference>
<keyword evidence="3" id="KW-1185">Reference proteome</keyword>
<accession>A0ABW3D7P8</accession>
<sequence length="71" mass="8014">MAEKPDKKQQLTENSTTIPRYPVEELAANAEDLFAVRPEVLVGALYGNGQAELTIDEVKRLIDQFLKRKVN</sequence>
<evidence type="ECO:0000313" key="3">
    <source>
        <dbReference type="Proteomes" id="UP001597120"/>
    </source>
</evidence>